<dbReference type="InParanoid" id="Q22147"/>
<evidence type="ECO:0000313" key="4">
    <source>
        <dbReference type="WormBase" id="T04B2.3a"/>
    </source>
</evidence>
<dbReference type="PIR" id="G88799">
    <property type="entry name" value="G88799"/>
</dbReference>
<feature type="compositionally biased region" description="Polar residues" evidence="1">
    <location>
        <begin position="140"/>
        <end position="158"/>
    </location>
</feature>
<keyword evidence="3" id="KW-1185">Reference proteome</keyword>
<gene>
    <name evidence="2" type="ORF">CELE_T04B2.3</name>
    <name evidence="2 4" type="ORF">T04B2.3</name>
</gene>
<dbReference type="PIR" id="T24441">
    <property type="entry name" value="T24441"/>
</dbReference>
<dbReference type="UCSC" id="T04B2.3a">
    <property type="organism name" value="c. elegans"/>
</dbReference>
<dbReference type="RefSeq" id="NP_001040982.1">
    <property type="nucleotide sequence ID" value="NM_001047517.1"/>
</dbReference>
<dbReference type="ExpressionAtlas" id="Q22147">
    <property type="expression patterns" value="baseline and differential"/>
</dbReference>
<dbReference type="Proteomes" id="UP000001940">
    <property type="component" value="Chromosome IV"/>
</dbReference>
<dbReference type="GeneID" id="177868"/>
<protein>
    <submittedName>
        <fullName evidence="2">Shieldin complex subunit 1</fullName>
    </submittedName>
</protein>
<sequence length="412" mass="46251">MSRVFLEEADRPPPAYYQNNNSKEQEPLKIVPFQTPDPEKWISAPEFVPRSKQLADAFGFPATDFDNQNIPKATQFDPNYYDFSHQNPFSPQSISMNTPAPFNGIPPGYTANMTTINPGNGPPIAAILLRKKRKRRSKHSTNSMVNAHSTSPCSSHPSDPNGDISSCDEFQKHSDVEHNDLSGSCPDLTAQQIQKWDDYLYETAKAVNENGVLHESTGERTSEDLSSSVYEVAAPGIMETLTQTISGTSNKELQKLDQEINGNVMTSSMVLRKLANHTFISDGCSEKTLEQEMKDLTFRRPITPQRYGYPQIDNNVSPYVHLATLDSKKKKVTNHLIDKDALKAYLDEEEEEEDFLEGLNITVNNFDTCEDLSLSDVEQPSRFQQFQDAIRKNTIVISTDLQAPGRQCCTIM</sequence>
<organism evidence="2 3">
    <name type="scientific">Caenorhabditis elegans</name>
    <dbReference type="NCBI Taxonomy" id="6239"/>
    <lineage>
        <taxon>Eukaryota</taxon>
        <taxon>Metazoa</taxon>
        <taxon>Ecdysozoa</taxon>
        <taxon>Nematoda</taxon>
        <taxon>Chromadorea</taxon>
        <taxon>Rhabditida</taxon>
        <taxon>Rhabditina</taxon>
        <taxon>Rhabditomorpha</taxon>
        <taxon>Rhabditoidea</taxon>
        <taxon>Rhabditidae</taxon>
        <taxon>Peloderinae</taxon>
        <taxon>Caenorhabditis</taxon>
    </lineage>
</organism>
<dbReference type="eggNOG" id="ENOG502SED6">
    <property type="taxonomic scope" value="Eukaryota"/>
</dbReference>
<dbReference type="OMA" id="PGYTANM"/>
<name>Q22147_CAEEL</name>
<dbReference type="AlphaFoldDB" id="Q22147"/>
<accession>Q22147</accession>
<feature type="compositionally biased region" description="Basic and acidic residues" evidence="1">
    <location>
        <begin position="1"/>
        <end position="11"/>
    </location>
</feature>
<dbReference type="PaxDb" id="6239-T04B2.3a"/>
<dbReference type="CTD" id="177868"/>
<evidence type="ECO:0000313" key="3">
    <source>
        <dbReference type="Proteomes" id="UP000001940"/>
    </source>
</evidence>
<dbReference type="AGR" id="WB:WBGene00011422"/>
<feature type="region of interest" description="Disordered" evidence="1">
    <location>
        <begin position="131"/>
        <end position="168"/>
    </location>
</feature>
<proteinExistence type="evidence at protein level"/>
<dbReference type="KEGG" id="cel:CELE_T04B2.3"/>
<dbReference type="EMBL" id="BX284604">
    <property type="protein sequence ID" value="CAA92610.2"/>
    <property type="molecule type" value="Genomic_DNA"/>
</dbReference>
<evidence type="ECO:0007829" key="5">
    <source>
        <dbReference type="PeptideAtlas" id="Q22147"/>
    </source>
</evidence>
<dbReference type="OrthoDB" id="5919013at2759"/>
<evidence type="ECO:0000313" key="2">
    <source>
        <dbReference type="EMBL" id="CAA92610.2"/>
    </source>
</evidence>
<evidence type="ECO:0000256" key="1">
    <source>
        <dbReference type="SAM" id="MobiDB-lite"/>
    </source>
</evidence>
<keyword evidence="5" id="KW-1267">Proteomics identification</keyword>
<reference evidence="2 3" key="1">
    <citation type="journal article" date="1998" name="Science">
        <title>Genome sequence of the nematode C. elegans: a platform for investigating biology.</title>
        <authorList>
            <consortium name="The C. elegans sequencing consortium"/>
            <person name="Sulson J.E."/>
            <person name="Waterston R."/>
        </authorList>
    </citation>
    <scope>NUCLEOTIDE SEQUENCE [LARGE SCALE GENOMIC DNA]</scope>
    <source>
        <strain evidence="2 3">Bristol N2</strain>
    </source>
</reference>
<dbReference type="FunCoup" id="Q22147">
    <property type="interactions" value="59"/>
</dbReference>
<dbReference type="Bgee" id="WBGene00011422">
    <property type="expression patterns" value="Expressed in larva and 4 other cell types or tissues"/>
</dbReference>
<feature type="region of interest" description="Disordered" evidence="1">
    <location>
        <begin position="1"/>
        <end position="27"/>
    </location>
</feature>
<dbReference type="WormBase" id="T04B2.3a">
    <property type="protein sequence ID" value="CE23944"/>
    <property type="gene ID" value="WBGene00011422"/>
</dbReference>